<keyword evidence="5" id="KW-1185">Reference proteome</keyword>
<protein>
    <submittedName>
        <fullName evidence="4">tRNA (N6-threonylcarbamoyladenosine(37)-N6)-methyltransferase TrmO</fullName>
    </submittedName>
</protein>
<evidence type="ECO:0000259" key="3">
    <source>
        <dbReference type="PROSITE" id="PS51668"/>
    </source>
</evidence>
<organism evidence="4 5">
    <name type="scientific">Pararhodobacter aggregans</name>
    <dbReference type="NCBI Taxonomy" id="404875"/>
    <lineage>
        <taxon>Bacteria</taxon>
        <taxon>Pseudomonadati</taxon>
        <taxon>Pseudomonadota</taxon>
        <taxon>Alphaproteobacteria</taxon>
        <taxon>Rhodobacterales</taxon>
        <taxon>Paracoccaceae</taxon>
        <taxon>Pararhodobacter</taxon>
    </lineage>
</organism>
<dbReference type="Gene3D" id="2.40.30.70">
    <property type="entry name" value="YaeB-like"/>
    <property type="match status" value="1"/>
</dbReference>
<dbReference type="OrthoDB" id="9804309at2"/>
<dbReference type="Proteomes" id="UP000244810">
    <property type="component" value="Unassembled WGS sequence"/>
</dbReference>
<sequence>MSHKPLKPGEEATDTPLGADATLGFIGHVETPWKRLSDCPKRADPEGPESLVVVNAPWDRALEGVEGFDWIELYLWFHKARRDLLLIAPHHADGPRGVFSLRSPVRPNPIAVTNVRLIAREGARLRVAGLEALDGTPLLDIKPGRCPYA</sequence>
<dbReference type="InterPro" id="IPR023370">
    <property type="entry name" value="TrmO-like_N"/>
</dbReference>
<dbReference type="Pfam" id="PF01980">
    <property type="entry name" value="TrmO_N"/>
    <property type="match status" value="1"/>
</dbReference>
<proteinExistence type="inferred from homology"/>
<dbReference type="PROSITE" id="PS01318">
    <property type="entry name" value="TSAA_1"/>
    <property type="match status" value="1"/>
</dbReference>
<evidence type="ECO:0000313" key="4">
    <source>
        <dbReference type="EMBL" id="PVE47137.1"/>
    </source>
</evidence>
<evidence type="ECO:0000256" key="2">
    <source>
        <dbReference type="ARBA" id="ARBA00033753"/>
    </source>
</evidence>
<evidence type="ECO:0000313" key="5">
    <source>
        <dbReference type="Proteomes" id="UP000244810"/>
    </source>
</evidence>
<evidence type="ECO:0000256" key="1">
    <source>
        <dbReference type="ARBA" id="ARBA00022691"/>
    </source>
</evidence>
<dbReference type="PANTHER" id="PTHR12818">
    <property type="entry name" value="TRNA (ADENINE(37)-N6)-METHYLTRANSFERASE"/>
    <property type="match status" value="1"/>
</dbReference>
<keyword evidence="4" id="KW-0808">Transferase</keyword>
<dbReference type="InterPro" id="IPR023368">
    <property type="entry name" value="UPF0066_cons_site"/>
</dbReference>
<dbReference type="EMBL" id="QDDR01000006">
    <property type="protein sequence ID" value="PVE47137.1"/>
    <property type="molecule type" value="Genomic_DNA"/>
</dbReference>
<dbReference type="InterPro" id="IPR036413">
    <property type="entry name" value="YaeB-like_sf"/>
</dbReference>
<keyword evidence="4" id="KW-0489">Methyltransferase</keyword>
<dbReference type="InterPro" id="IPR036414">
    <property type="entry name" value="YaeB_N_sf"/>
</dbReference>
<comment type="caution">
    <text evidence="4">The sequence shown here is derived from an EMBL/GenBank/DDBJ whole genome shotgun (WGS) entry which is preliminary data.</text>
</comment>
<dbReference type="PROSITE" id="PS51668">
    <property type="entry name" value="TSAA_2"/>
    <property type="match status" value="1"/>
</dbReference>
<feature type="domain" description="TsaA-like" evidence="3">
    <location>
        <begin position="23"/>
        <end position="149"/>
    </location>
</feature>
<dbReference type="AlphaFoldDB" id="A0A2T7UR22"/>
<keyword evidence="1" id="KW-0949">S-adenosyl-L-methionine</keyword>
<dbReference type="PANTHER" id="PTHR12818:SF0">
    <property type="entry name" value="TRNA (ADENINE(37)-N6)-METHYLTRANSFERASE"/>
    <property type="match status" value="1"/>
</dbReference>
<accession>A0A2T7UR22</accession>
<dbReference type="SUPFAM" id="SSF118196">
    <property type="entry name" value="YaeB-like"/>
    <property type="match status" value="1"/>
</dbReference>
<dbReference type="GO" id="GO:0032259">
    <property type="term" value="P:methylation"/>
    <property type="evidence" value="ECO:0007669"/>
    <property type="project" value="UniProtKB-KW"/>
</dbReference>
<comment type="similarity">
    <text evidence="2">Belongs to the tRNA methyltransferase O family.</text>
</comment>
<dbReference type="CDD" id="cd09281">
    <property type="entry name" value="UPF0066"/>
    <property type="match status" value="1"/>
</dbReference>
<dbReference type="InterPro" id="IPR040372">
    <property type="entry name" value="YaeB-like"/>
</dbReference>
<reference evidence="4 5" key="1">
    <citation type="journal article" date="2011" name="Syst. Appl. Microbiol.">
        <title>Defluviimonas denitrificans gen. nov., sp. nov., and Pararhodobacter aggregans gen. nov., sp. nov., non-phototrophic Rhodobacteraceae from the biofilter of a marine aquaculture.</title>
        <authorList>
            <person name="Foesel B.U."/>
            <person name="Drake H.L."/>
            <person name="Schramm A."/>
        </authorList>
    </citation>
    <scope>NUCLEOTIDE SEQUENCE [LARGE SCALE GENOMIC DNA]</scope>
    <source>
        <strain evidence="4 5">D1-19</strain>
    </source>
</reference>
<dbReference type="RefSeq" id="WP_107752149.1">
    <property type="nucleotide sequence ID" value="NZ_QBKF01000006.1"/>
</dbReference>
<dbReference type="GO" id="GO:0008168">
    <property type="term" value="F:methyltransferase activity"/>
    <property type="evidence" value="ECO:0007669"/>
    <property type="project" value="UniProtKB-KW"/>
</dbReference>
<name>A0A2T7UR22_9RHOB</name>
<gene>
    <name evidence="4" type="ORF">DDE23_12885</name>
</gene>